<accession>A0A2T1LZF3</accession>
<reference evidence="1 2" key="1">
    <citation type="submission" date="2018-03" db="EMBL/GenBank/DDBJ databases">
        <title>The ancient ancestry and fast evolution of plastids.</title>
        <authorList>
            <person name="Moore K.R."/>
            <person name="Magnabosco C."/>
            <person name="Momper L."/>
            <person name="Gold D.A."/>
            <person name="Bosak T."/>
            <person name="Fournier G.P."/>
        </authorList>
    </citation>
    <scope>NUCLEOTIDE SEQUENCE [LARGE SCALE GENOMIC DNA]</scope>
    <source>
        <strain evidence="1 2">CCALA 016</strain>
    </source>
</reference>
<protein>
    <submittedName>
        <fullName evidence="1">Uncharacterized protein</fullName>
    </submittedName>
</protein>
<sequence length="75" mass="8601">MLNPFELVIILGEDLESQEDLEQLMSNYYKANQATNLLIQGKISLNDFEEIIDDSGIDVEEYSQQVEENVITLAY</sequence>
<proteinExistence type="predicted"/>
<organism evidence="1 2">
    <name type="scientific">Aphanothece hegewaldii CCALA 016</name>
    <dbReference type="NCBI Taxonomy" id="2107694"/>
    <lineage>
        <taxon>Bacteria</taxon>
        <taxon>Bacillati</taxon>
        <taxon>Cyanobacteriota</taxon>
        <taxon>Cyanophyceae</taxon>
        <taxon>Oscillatoriophycideae</taxon>
        <taxon>Chroococcales</taxon>
        <taxon>Aphanothecaceae</taxon>
        <taxon>Aphanothece</taxon>
    </lineage>
</organism>
<name>A0A2T1LZF3_9CHRO</name>
<reference evidence="1 2" key="2">
    <citation type="submission" date="2018-03" db="EMBL/GenBank/DDBJ databases">
        <authorList>
            <person name="Keele B.F."/>
        </authorList>
    </citation>
    <scope>NUCLEOTIDE SEQUENCE [LARGE SCALE GENOMIC DNA]</scope>
    <source>
        <strain evidence="1 2">CCALA 016</strain>
    </source>
</reference>
<evidence type="ECO:0000313" key="1">
    <source>
        <dbReference type="EMBL" id="PSF37763.1"/>
    </source>
</evidence>
<dbReference type="AlphaFoldDB" id="A0A2T1LZF3"/>
<dbReference type="EMBL" id="PXOH01000007">
    <property type="protein sequence ID" value="PSF37763.1"/>
    <property type="molecule type" value="Genomic_DNA"/>
</dbReference>
<dbReference type="Proteomes" id="UP000239001">
    <property type="component" value="Unassembled WGS sequence"/>
</dbReference>
<keyword evidence="2" id="KW-1185">Reference proteome</keyword>
<evidence type="ECO:0000313" key="2">
    <source>
        <dbReference type="Proteomes" id="UP000239001"/>
    </source>
</evidence>
<comment type="caution">
    <text evidence="1">The sequence shown here is derived from an EMBL/GenBank/DDBJ whole genome shotgun (WGS) entry which is preliminary data.</text>
</comment>
<gene>
    <name evidence="1" type="ORF">C7H19_09475</name>
</gene>
<dbReference type="RefSeq" id="WP_106456627.1">
    <property type="nucleotide sequence ID" value="NZ_PXOH01000007.1"/>
</dbReference>